<dbReference type="EMBL" id="CADIJR010000024">
    <property type="protein sequence ID" value="CAB3651854.1"/>
    <property type="molecule type" value="Genomic_DNA"/>
</dbReference>
<reference evidence="3 4" key="1">
    <citation type="submission" date="2020-04" db="EMBL/GenBank/DDBJ databases">
        <authorList>
            <person name="De Canck E."/>
        </authorList>
    </citation>
    <scope>NUCLEOTIDE SEQUENCE [LARGE SCALE GENOMIC DNA]</scope>
    <source>
        <strain evidence="3 4">LMG 26845</strain>
    </source>
</reference>
<keyword evidence="4" id="KW-1185">Reference proteome</keyword>
<sequence length="51" mass="5176">MANFLLALVTAELSLFGVDAAAAPVAATPAEAPAADTSPRFDSEHYRSALG</sequence>
<proteinExistence type="predicted"/>
<dbReference type="AlphaFoldDB" id="A0A6J5A3D8"/>
<feature type="region of interest" description="Disordered" evidence="1">
    <location>
        <begin position="28"/>
        <end position="51"/>
    </location>
</feature>
<feature type="compositionally biased region" description="Basic and acidic residues" evidence="1">
    <location>
        <begin position="39"/>
        <end position="51"/>
    </location>
</feature>
<accession>A0A6J5A3D8</accession>
<name>A0A6J5A3D8_9BURK</name>
<gene>
    <name evidence="3" type="ORF">LMG26845_02825</name>
</gene>
<evidence type="ECO:0000313" key="4">
    <source>
        <dbReference type="Proteomes" id="UP000507979"/>
    </source>
</evidence>
<evidence type="ECO:0000313" key="3">
    <source>
        <dbReference type="EMBL" id="CAB3651854.1"/>
    </source>
</evidence>
<evidence type="ECO:0000256" key="2">
    <source>
        <dbReference type="SAM" id="SignalP"/>
    </source>
</evidence>
<protein>
    <submittedName>
        <fullName evidence="3">Uncharacterized protein</fullName>
    </submittedName>
</protein>
<feature type="chain" id="PRO_5026669646" evidence="2">
    <location>
        <begin position="23"/>
        <end position="51"/>
    </location>
</feature>
<feature type="signal peptide" evidence="2">
    <location>
        <begin position="1"/>
        <end position="22"/>
    </location>
</feature>
<evidence type="ECO:0000256" key="1">
    <source>
        <dbReference type="SAM" id="MobiDB-lite"/>
    </source>
</evidence>
<keyword evidence="2" id="KW-0732">Signal</keyword>
<dbReference type="GeneID" id="92898686"/>
<dbReference type="RefSeq" id="WP_180180081.1">
    <property type="nucleotide sequence ID" value="NZ_CADIJR010000024.1"/>
</dbReference>
<organism evidence="3 4">
    <name type="scientific">Achromobacter insuavis</name>
    <dbReference type="NCBI Taxonomy" id="1287735"/>
    <lineage>
        <taxon>Bacteria</taxon>
        <taxon>Pseudomonadati</taxon>
        <taxon>Pseudomonadota</taxon>
        <taxon>Betaproteobacteria</taxon>
        <taxon>Burkholderiales</taxon>
        <taxon>Alcaligenaceae</taxon>
        <taxon>Achromobacter</taxon>
    </lineage>
</organism>
<dbReference type="Proteomes" id="UP000507979">
    <property type="component" value="Unassembled WGS sequence"/>
</dbReference>